<comment type="caution">
    <text evidence="2">The sequence shown here is derived from an EMBL/GenBank/DDBJ whole genome shotgun (WGS) entry which is preliminary data.</text>
</comment>
<proteinExistence type="predicted"/>
<name>A0A4Q1UWJ9_9BRAD</name>
<dbReference type="EMBL" id="MZXW01000026">
    <property type="protein sequence ID" value="RXT43451.1"/>
    <property type="molecule type" value="Genomic_DNA"/>
</dbReference>
<dbReference type="AlphaFoldDB" id="A0A4Q1UWJ9"/>
<keyword evidence="1" id="KW-0472">Membrane</keyword>
<dbReference type="Pfam" id="PF10112">
    <property type="entry name" value="Halogen_Hydrol"/>
    <property type="match status" value="1"/>
</dbReference>
<gene>
    <name evidence="2" type="ORF">B5V03_22795</name>
</gene>
<dbReference type="OrthoDB" id="7193362at2"/>
<evidence type="ECO:0000313" key="2">
    <source>
        <dbReference type="EMBL" id="RXT43451.1"/>
    </source>
</evidence>
<keyword evidence="1" id="KW-0812">Transmembrane</keyword>
<evidence type="ECO:0000256" key="1">
    <source>
        <dbReference type="SAM" id="Phobius"/>
    </source>
</evidence>
<reference evidence="2 3" key="1">
    <citation type="submission" date="2017-03" db="EMBL/GenBank/DDBJ databases">
        <authorList>
            <person name="Safronova V.I."/>
            <person name="Sazanova A.L."/>
            <person name="Chirak E.R."/>
        </authorList>
    </citation>
    <scope>NUCLEOTIDE SEQUENCE [LARGE SCALE GENOMIC DNA]</scope>
    <source>
        <strain evidence="2 3">Opo-243</strain>
    </source>
</reference>
<sequence>MAAMPSGLGWIAGGVAAAVLLPSLVIGLAMPFWIALAISAAAGGGIVVALAPRNRFAALEASGVARGKIEFANELLAEAEPLAEQMEYTASAIRTRVAADRIRHLVTIARDIFAAIERDPLRLDRVRRFLTYYLPRAAEIAEAYRALEKSTVPDTARLAATGDMIDRLDAAFTRYAANLQDADLDKLDIELKLLKSSLDEDLGPVQPAAPVETKRGMS</sequence>
<evidence type="ECO:0000313" key="3">
    <source>
        <dbReference type="Proteomes" id="UP000290819"/>
    </source>
</evidence>
<dbReference type="Proteomes" id="UP000290819">
    <property type="component" value="Unassembled WGS sequence"/>
</dbReference>
<keyword evidence="3" id="KW-1185">Reference proteome</keyword>
<feature type="transmembrane region" description="Helical" evidence="1">
    <location>
        <begin position="32"/>
        <end position="51"/>
    </location>
</feature>
<accession>A0A4Q1UWJ9</accession>
<evidence type="ECO:0008006" key="4">
    <source>
        <dbReference type="Google" id="ProtNLM"/>
    </source>
</evidence>
<keyword evidence="1" id="KW-1133">Transmembrane helix</keyword>
<protein>
    <recommendedName>
        <fullName evidence="4">5-bromo-4-chloroindolyl phosphate hydrolase</fullName>
    </recommendedName>
</protein>
<dbReference type="RefSeq" id="WP_129272675.1">
    <property type="nucleotide sequence ID" value="NZ_MZXW01000026.1"/>
</dbReference>
<dbReference type="InterPro" id="IPR018770">
    <property type="entry name" value="ChloroindolylP_hydrolase"/>
</dbReference>
<feature type="transmembrane region" description="Helical" evidence="1">
    <location>
        <begin position="7"/>
        <end position="26"/>
    </location>
</feature>
<organism evidence="2 3">
    <name type="scientific">Bradyrhizobium betae</name>
    <dbReference type="NCBI Taxonomy" id="244734"/>
    <lineage>
        <taxon>Bacteria</taxon>
        <taxon>Pseudomonadati</taxon>
        <taxon>Pseudomonadota</taxon>
        <taxon>Alphaproteobacteria</taxon>
        <taxon>Hyphomicrobiales</taxon>
        <taxon>Nitrobacteraceae</taxon>
        <taxon>Bradyrhizobium</taxon>
    </lineage>
</organism>